<sequence length="399" mass="44286">MHFFTRVSQKIKSVEAVKELASNLHTQDLACLYFYYTEEYSAEVLWRELTRLFPDTSIIGCSSFKGIMTETGYFEGPVLAMMGVRASSSCVFTTGFTQFSEHGSIQVKVRQSIKDALQTVNRVGEVPGLIVLHATPGYEEEIMQAIDQFFSTRIPIIGGSAADHFIKGKWSIMTEKGHSDAGMAIQLAFPDKPLATGFSGGYSPTEFIGTITASKGRLLEEIDGVPAKEMYKAWISDHSGIQISDEFIFNHVTRFPLGRQVGDIDGQPYYKLVHPLRITEQGALELFANVQSGEEITLMTGSRSKLINRAARVLKEANSKNYTDAEQLGSVSIYCAGAMERLGDDIRQVQGQISQLLNHRPFICPFTFGEQGRFADGENAHGNLMISSVVFYESEFMKL</sequence>
<evidence type="ECO:0000313" key="3">
    <source>
        <dbReference type="EMBL" id="SHO56195.1"/>
    </source>
</evidence>
<proteinExistence type="predicted"/>
<name>A0A1M7YUD0_9VIBR</name>
<evidence type="ECO:0000259" key="2">
    <source>
        <dbReference type="SMART" id="SM01204"/>
    </source>
</evidence>
<dbReference type="Pfam" id="PF08495">
    <property type="entry name" value="FIST"/>
    <property type="match status" value="1"/>
</dbReference>
<dbReference type="AlphaFoldDB" id="A0A1M7YUD0"/>
<dbReference type="InterPro" id="IPR019494">
    <property type="entry name" value="FIST_C"/>
</dbReference>
<dbReference type="RefSeq" id="WP_073581934.1">
    <property type="nucleotide sequence ID" value="NZ_AP024897.1"/>
</dbReference>
<evidence type="ECO:0000313" key="4">
    <source>
        <dbReference type="Proteomes" id="UP000184600"/>
    </source>
</evidence>
<dbReference type="SMART" id="SM00897">
    <property type="entry name" value="FIST"/>
    <property type="match status" value="1"/>
</dbReference>
<gene>
    <name evidence="3" type="ORF">VQ7734_01964</name>
</gene>
<reference evidence="4" key="1">
    <citation type="submission" date="2016-12" db="EMBL/GenBank/DDBJ databases">
        <authorList>
            <person name="Rodrigo-Torres L."/>
            <person name="Arahal R.D."/>
            <person name="Lucena T."/>
        </authorList>
    </citation>
    <scope>NUCLEOTIDE SEQUENCE [LARGE SCALE GENOMIC DNA]</scope>
</reference>
<dbReference type="SMART" id="SM01204">
    <property type="entry name" value="FIST_C"/>
    <property type="match status" value="1"/>
</dbReference>
<dbReference type="PANTHER" id="PTHR40252">
    <property type="entry name" value="BLR0328 PROTEIN"/>
    <property type="match status" value="1"/>
</dbReference>
<organism evidence="3 4">
    <name type="scientific">Vibrio quintilis</name>
    <dbReference type="NCBI Taxonomy" id="1117707"/>
    <lineage>
        <taxon>Bacteria</taxon>
        <taxon>Pseudomonadati</taxon>
        <taxon>Pseudomonadota</taxon>
        <taxon>Gammaproteobacteria</taxon>
        <taxon>Vibrionales</taxon>
        <taxon>Vibrionaceae</taxon>
        <taxon>Vibrio</taxon>
    </lineage>
</organism>
<dbReference type="EMBL" id="FRFG01000022">
    <property type="protein sequence ID" value="SHO56195.1"/>
    <property type="molecule type" value="Genomic_DNA"/>
</dbReference>
<keyword evidence="4" id="KW-1185">Reference proteome</keyword>
<protein>
    <submittedName>
        <fullName evidence="3">FIST N domain protein</fullName>
    </submittedName>
</protein>
<feature type="domain" description="FIST" evidence="1">
    <location>
        <begin position="26"/>
        <end position="226"/>
    </location>
</feature>
<dbReference type="InterPro" id="IPR013702">
    <property type="entry name" value="FIST_domain_N"/>
</dbReference>
<evidence type="ECO:0000259" key="1">
    <source>
        <dbReference type="SMART" id="SM00897"/>
    </source>
</evidence>
<accession>A0A1M7YUD0</accession>
<dbReference type="STRING" id="1117707.VQ7734_01964"/>
<dbReference type="OrthoDB" id="179842at2"/>
<feature type="domain" description="FIST C-domain" evidence="2">
    <location>
        <begin position="227"/>
        <end position="374"/>
    </location>
</feature>
<dbReference type="Pfam" id="PF10442">
    <property type="entry name" value="FIST_C"/>
    <property type="match status" value="1"/>
</dbReference>
<dbReference type="PANTHER" id="PTHR40252:SF2">
    <property type="entry name" value="BLR0328 PROTEIN"/>
    <property type="match status" value="1"/>
</dbReference>
<dbReference type="Proteomes" id="UP000184600">
    <property type="component" value="Unassembled WGS sequence"/>
</dbReference>